<dbReference type="Gene3D" id="3.30.565.10">
    <property type="entry name" value="Histidine kinase-like ATPase, C-terminal domain"/>
    <property type="match status" value="1"/>
</dbReference>
<feature type="domain" description="HD-CE" evidence="1">
    <location>
        <begin position="54"/>
        <end position="301"/>
    </location>
</feature>
<reference evidence="2 3" key="1">
    <citation type="submission" date="2006-03" db="EMBL/GenBank/DDBJ databases">
        <title>Complete sequence of Rhodopseudomonas palustris BisB5.</title>
        <authorList>
            <consortium name="US DOE Joint Genome Institute"/>
            <person name="Copeland A."/>
            <person name="Lucas S."/>
            <person name="Lapidus A."/>
            <person name="Barry K."/>
            <person name="Detter J.C."/>
            <person name="Glavina del Rio T."/>
            <person name="Hammon N."/>
            <person name="Israni S."/>
            <person name="Dalin E."/>
            <person name="Tice H."/>
            <person name="Pitluck S."/>
            <person name="Chain P."/>
            <person name="Malfatti S."/>
            <person name="Shin M."/>
            <person name="Vergez L."/>
            <person name="Schmutz J."/>
            <person name="Larimer F."/>
            <person name="Land M."/>
            <person name="Hauser L."/>
            <person name="Pelletier D.A."/>
            <person name="Kyrpides N."/>
            <person name="Lykidis A."/>
            <person name="Oda Y."/>
            <person name="Harwood C.S."/>
            <person name="Richardson P."/>
        </authorList>
    </citation>
    <scope>NUCLEOTIDE SEQUENCE [LARGE SCALE GENOMIC DNA]</scope>
    <source>
        <strain evidence="2 3">BisB5</strain>
    </source>
</reference>
<dbReference type="HOGENOM" id="CLU_016600_0_0_5"/>
<keyword evidence="2" id="KW-0067">ATP-binding</keyword>
<proteinExistence type="predicted"/>
<dbReference type="AlphaFoldDB" id="Q133Z7"/>
<dbReference type="KEGG" id="rpd:RPD_3368"/>
<dbReference type="eggNOG" id="COG0326">
    <property type="taxonomic scope" value="Bacteria"/>
</dbReference>
<evidence type="ECO:0000313" key="2">
    <source>
        <dbReference type="EMBL" id="ABE40592.1"/>
    </source>
</evidence>
<accession>Q133Z7</accession>
<dbReference type="SUPFAM" id="SSF55874">
    <property type="entry name" value="ATPase domain of HSP90 chaperone/DNA topoisomerase II/histidine kinase"/>
    <property type="match status" value="1"/>
</dbReference>
<name>Q133Z7_RHOPS</name>
<dbReference type="InterPro" id="IPR036890">
    <property type="entry name" value="HATPase_C_sf"/>
</dbReference>
<dbReference type="InterPro" id="IPR056471">
    <property type="entry name" value="HD-CE"/>
</dbReference>
<dbReference type="InterPro" id="IPR020575">
    <property type="entry name" value="Hsp90_N"/>
</dbReference>
<protein>
    <submittedName>
        <fullName evidence="2">ATP-binding region, ATPase-like</fullName>
    </submittedName>
</protein>
<organism evidence="2 3">
    <name type="scientific">Rhodopseudomonas palustris (strain BisB5)</name>
    <dbReference type="NCBI Taxonomy" id="316057"/>
    <lineage>
        <taxon>Bacteria</taxon>
        <taxon>Pseudomonadati</taxon>
        <taxon>Pseudomonadota</taxon>
        <taxon>Alphaproteobacteria</taxon>
        <taxon>Hyphomicrobiales</taxon>
        <taxon>Nitrobacteraceae</taxon>
        <taxon>Rhodopseudomonas</taxon>
    </lineage>
</organism>
<dbReference type="BioCyc" id="RPAL316057:RPD_RS22670-MONOMER"/>
<dbReference type="Pfam" id="PF24391">
    <property type="entry name" value="HD-CE"/>
    <property type="match status" value="1"/>
</dbReference>
<dbReference type="Proteomes" id="UP000001818">
    <property type="component" value="Chromosome"/>
</dbReference>
<dbReference type="GO" id="GO:0005524">
    <property type="term" value="F:ATP binding"/>
    <property type="evidence" value="ECO:0007669"/>
    <property type="project" value="UniProtKB-KW"/>
</dbReference>
<keyword evidence="2" id="KW-0547">Nucleotide-binding</keyword>
<dbReference type="STRING" id="316057.RPD_3368"/>
<dbReference type="PRINTS" id="PR00775">
    <property type="entry name" value="HEATSHOCK90"/>
</dbReference>
<evidence type="ECO:0000313" key="3">
    <source>
        <dbReference type="Proteomes" id="UP000001818"/>
    </source>
</evidence>
<gene>
    <name evidence="2" type="ordered locus">RPD_3368</name>
</gene>
<evidence type="ECO:0000259" key="1">
    <source>
        <dbReference type="Pfam" id="PF24391"/>
    </source>
</evidence>
<dbReference type="EMBL" id="CP000283">
    <property type="protein sequence ID" value="ABE40592.1"/>
    <property type="molecule type" value="Genomic_DNA"/>
</dbReference>
<dbReference type="Pfam" id="PF13589">
    <property type="entry name" value="HATPase_c_3"/>
    <property type="match status" value="1"/>
</dbReference>
<sequence>MPFISYQETSLWKRAFLESRLDSNRDEQQYFQTQYLLLREKAAQLVSSINADIPGLTVHDVSHLDALWDMASIVGGNKTDLNPAEAFVLGGAILLHDAGLCLGAYRNRVNDLKSTTVWKDIVASAVQLNGSEPDEREIIAIVLRKLHAEKAAELPSQRFFLSKDETIFLIDEVELRRFYSRTIGLIAFSHWWPIERVEELSVSLGAFVPFTRCPVDRLKLACLLRVADAIHLDRRRAPLFRKALVSPQGVSADHWLFQEKIAAPRLEGDALVFTASEVFPRSEASSWWLAYDSIVYADKELVGANSLLREKLRGEFAARHIKGASSPQAFSEFVPVGHWRPIEAKIHASNVPKIVDSFGGSKLYGDDPLVAIRELIQNGRDAIDARRRRQGRDEGWGQIQVSTFERDGETWLSVEDNGVGMSERVLTGPFIDFGVSFWTSPLLHEEFPGLAASGVLPVGRFGVGFYSVFMLGDFVRVITRPCDQGIERSLVMEFREGLSSRPIIYSASFDEVPVDGGTRVEVALESLDLLFPSGAVPPQLETIVAAIAPAIDVNIKVADDLAVRASDWVDLKPSSLCDRYMAAMSSSARGSVPKGINCLMRPIYDANGSVVGRGAIYPSEEYSLSGVVAVGGMTASGVRNLTGILRGEAATVARNEASILIDSCSLDDWATEQAALIKRLKWDPETECRAAEIVMQCGGDVQGLVVARLGDQWISRRDVVKLLESTARLIVHFGDIYHEDEDGIPYSEFSRFRQRPDIITLPSYDGRIRPVRLQRSFEFGRSSSKCLLQEWFLRFLEKVWGESDKDDELEIVGEVHGVDVYRFVTKYHRRSGD</sequence>